<evidence type="ECO:0000313" key="2">
    <source>
        <dbReference type="EMBL" id="BCO28501.1"/>
    </source>
</evidence>
<organism evidence="2 3">
    <name type="scientific">Rhodoferax lithotrophicus</name>
    <dbReference type="NCBI Taxonomy" id="2798804"/>
    <lineage>
        <taxon>Bacteria</taxon>
        <taxon>Pseudomonadati</taxon>
        <taxon>Pseudomonadota</taxon>
        <taxon>Betaproteobacteria</taxon>
        <taxon>Burkholderiales</taxon>
        <taxon>Comamonadaceae</taxon>
        <taxon>Rhodoferax</taxon>
    </lineage>
</organism>
<dbReference type="PANTHER" id="PTHR30632">
    <property type="entry name" value="MOLYBDATE-BINDING PERIPLASMIC PROTEIN"/>
    <property type="match status" value="1"/>
</dbReference>
<keyword evidence="1" id="KW-0732">Signal</keyword>
<accession>A0ABN6DCJ7</accession>
<proteinExistence type="predicted"/>
<dbReference type="EMBL" id="AP024238">
    <property type="protein sequence ID" value="BCO28501.1"/>
    <property type="molecule type" value="Genomic_DNA"/>
</dbReference>
<dbReference type="RefSeq" id="WP_223904446.1">
    <property type="nucleotide sequence ID" value="NZ_AP024238.1"/>
</dbReference>
<dbReference type="Proteomes" id="UP000824366">
    <property type="component" value="Chromosome"/>
</dbReference>
<gene>
    <name evidence="2" type="ORF">MIZ03_3407</name>
</gene>
<protein>
    <submittedName>
        <fullName evidence="2">Uncharacterized protein</fullName>
    </submittedName>
</protein>
<feature type="chain" id="PRO_5047475764" evidence="1">
    <location>
        <begin position="25"/>
        <end position="263"/>
    </location>
</feature>
<dbReference type="SUPFAM" id="SSF53850">
    <property type="entry name" value="Periplasmic binding protein-like II"/>
    <property type="match status" value="1"/>
</dbReference>
<dbReference type="PANTHER" id="PTHR30632:SF0">
    <property type="entry name" value="SULFATE-BINDING PROTEIN"/>
    <property type="match status" value="1"/>
</dbReference>
<evidence type="ECO:0000313" key="3">
    <source>
        <dbReference type="Proteomes" id="UP000824366"/>
    </source>
</evidence>
<name>A0ABN6DCJ7_9BURK</name>
<dbReference type="Pfam" id="PF13531">
    <property type="entry name" value="SBP_bac_11"/>
    <property type="match status" value="1"/>
</dbReference>
<keyword evidence="3" id="KW-1185">Reference proteome</keyword>
<evidence type="ECO:0000256" key="1">
    <source>
        <dbReference type="SAM" id="SignalP"/>
    </source>
</evidence>
<dbReference type="Gene3D" id="3.40.190.10">
    <property type="entry name" value="Periplasmic binding protein-like II"/>
    <property type="match status" value="2"/>
</dbReference>
<dbReference type="InterPro" id="IPR050682">
    <property type="entry name" value="ModA/WtpA"/>
</dbReference>
<feature type="signal peptide" evidence="1">
    <location>
        <begin position="1"/>
        <end position="24"/>
    </location>
</feature>
<reference evidence="2 3" key="1">
    <citation type="journal article" date="2021" name="Microbiol. Spectr.">
        <title>A Single Bacterium Capable of Oxidation and Reduction of Iron at Circumneutral pH.</title>
        <authorList>
            <person name="Kato S."/>
            <person name="Ohkuma M."/>
        </authorList>
    </citation>
    <scope>NUCLEOTIDE SEQUENCE [LARGE SCALE GENOMIC DNA]</scope>
    <source>
        <strain evidence="2 3">MIZ03</strain>
    </source>
</reference>
<sequence length="263" mass="28543">MILSFLRPLAFSLLIGSASMAVTAQTSPPEMLLHCGITMVRPMTEIAQLFEKRENVKIIIAQGGSEDLYQAAKSSGQGDWYLPGEPSYRTLHLKEGLLGNYVTVGYNQMALIVQKGNPKQVKANPKEMLRKDLVVILGNAESGSVGLEAKNVLDGLGIYPKVVKAAAFLSPDSRSLMNAMKKAEADLTLSWRATGLFADNAAKLDVIDLDPKLAKPQALLLNLLKSTQHPELAGKFMLLAASPEGQAIFRKHGFLDSQTPLDR</sequence>